<evidence type="ECO:0000313" key="5">
    <source>
        <dbReference type="EMBL" id="KYQ52684.1"/>
    </source>
</evidence>
<dbReference type="STRING" id="64791.A0A151WXT1"/>
<name>A0A151WXT1_9HYME</name>
<comment type="cofactor">
    <cofactor evidence="1">
        <name>Cu cation</name>
        <dbReference type="ChEBI" id="CHEBI:23378"/>
    </cofactor>
</comment>
<evidence type="ECO:0000256" key="1">
    <source>
        <dbReference type="ARBA" id="ARBA00001935"/>
    </source>
</evidence>
<comment type="catalytic activity">
    <reaction evidence="3">
        <text>4 Fe(II)-[cytochrome c] + O2 + 8 H(+)(in) = 4 Fe(III)-[cytochrome c] + 2 H2O + 4 H(+)(out)</text>
        <dbReference type="Rhea" id="RHEA:11436"/>
        <dbReference type="Rhea" id="RHEA-COMP:10350"/>
        <dbReference type="Rhea" id="RHEA-COMP:14399"/>
        <dbReference type="ChEBI" id="CHEBI:15377"/>
        <dbReference type="ChEBI" id="CHEBI:15378"/>
        <dbReference type="ChEBI" id="CHEBI:15379"/>
        <dbReference type="ChEBI" id="CHEBI:29033"/>
        <dbReference type="ChEBI" id="CHEBI:29034"/>
        <dbReference type="EC" id="7.1.1.9"/>
    </reaction>
    <physiologicalReaction direction="left-to-right" evidence="3">
        <dbReference type="Rhea" id="RHEA:11437"/>
    </physiologicalReaction>
</comment>
<reference evidence="5 6" key="1">
    <citation type="submission" date="2015-09" db="EMBL/GenBank/DDBJ databases">
        <title>Trachymyrmex zeteki WGS genome.</title>
        <authorList>
            <person name="Nygaard S."/>
            <person name="Hu H."/>
            <person name="Boomsma J."/>
            <person name="Zhang G."/>
        </authorList>
    </citation>
    <scope>NUCLEOTIDE SEQUENCE [LARGE SCALE GENOMIC DNA]</scope>
    <source>
        <strain evidence="5">Tzet28-1</strain>
        <tissue evidence="5">Whole body</tissue>
    </source>
</reference>
<dbReference type="Gene3D" id="2.60.40.420">
    <property type="entry name" value="Cupredoxins - blue copper proteins"/>
    <property type="match status" value="1"/>
</dbReference>
<dbReference type="GO" id="GO:0004129">
    <property type="term" value="F:cytochrome-c oxidase activity"/>
    <property type="evidence" value="ECO:0007669"/>
    <property type="project" value="UniProtKB-EC"/>
</dbReference>
<evidence type="ECO:0000313" key="6">
    <source>
        <dbReference type="Proteomes" id="UP000075809"/>
    </source>
</evidence>
<dbReference type="AlphaFoldDB" id="A0A151WXT1"/>
<organism evidence="5 6">
    <name type="scientific">Mycetomoellerius zeteki</name>
    <dbReference type="NCBI Taxonomy" id="64791"/>
    <lineage>
        <taxon>Eukaryota</taxon>
        <taxon>Metazoa</taxon>
        <taxon>Ecdysozoa</taxon>
        <taxon>Arthropoda</taxon>
        <taxon>Hexapoda</taxon>
        <taxon>Insecta</taxon>
        <taxon>Pterygota</taxon>
        <taxon>Neoptera</taxon>
        <taxon>Endopterygota</taxon>
        <taxon>Hymenoptera</taxon>
        <taxon>Apocrita</taxon>
        <taxon>Aculeata</taxon>
        <taxon>Formicoidea</taxon>
        <taxon>Formicidae</taxon>
        <taxon>Myrmicinae</taxon>
        <taxon>Mycetomoellerius</taxon>
    </lineage>
</organism>
<dbReference type="InterPro" id="IPR008972">
    <property type="entry name" value="Cupredoxin"/>
</dbReference>
<gene>
    <name evidence="5" type="ORF">ALC60_08194</name>
</gene>
<feature type="domain" description="Cytochrome oxidase subunit II copper A binding" evidence="4">
    <location>
        <begin position="1"/>
        <end position="55"/>
    </location>
</feature>
<dbReference type="InterPro" id="IPR002429">
    <property type="entry name" value="CcO_II-like_C"/>
</dbReference>
<feature type="non-terminal residue" evidence="5">
    <location>
        <position position="1"/>
    </location>
</feature>
<evidence type="ECO:0000256" key="2">
    <source>
        <dbReference type="ARBA" id="ARBA00022842"/>
    </source>
</evidence>
<keyword evidence="6" id="KW-1185">Reference proteome</keyword>
<protein>
    <submittedName>
        <fullName evidence="5">Cytochrome c oxidase subunit 2</fullName>
    </submittedName>
</protein>
<dbReference type="EMBL" id="KQ982659">
    <property type="protein sequence ID" value="KYQ52684.1"/>
    <property type="molecule type" value="Genomic_DNA"/>
</dbReference>
<dbReference type="SUPFAM" id="SSF49503">
    <property type="entry name" value="Cupredoxins"/>
    <property type="match status" value="1"/>
</dbReference>
<dbReference type="GO" id="GO:0016020">
    <property type="term" value="C:membrane"/>
    <property type="evidence" value="ECO:0007669"/>
    <property type="project" value="InterPro"/>
</dbReference>
<keyword evidence="2" id="KW-0460">Magnesium</keyword>
<dbReference type="PROSITE" id="PS50857">
    <property type="entry name" value="COX2_CUA"/>
    <property type="match status" value="1"/>
</dbReference>
<proteinExistence type="predicted"/>
<dbReference type="Proteomes" id="UP000075809">
    <property type="component" value="Unassembled WGS sequence"/>
</dbReference>
<evidence type="ECO:0000256" key="3">
    <source>
        <dbReference type="ARBA" id="ARBA00049512"/>
    </source>
</evidence>
<sequence>YEYTDFLNIEFDSFIVPSDQLELGGFRLLDVDNRCVLPFKYPIRVLTTSMDVIHA</sequence>
<evidence type="ECO:0000259" key="4">
    <source>
        <dbReference type="PROSITE" id="PS50857"/>
    </source>
</evidence>
<dbReference type="PRINTS" id="PR01166">
    <property type="entry name" value="CYCOXIDASEII"/>
</dbReference>
<accession>A0A151WXT1</accession>
<dbReference type="Pfam" id="PF00116">
    <property type="entry name" value="COX2"/>
    <property type="match status" value="1"/>
</dbReference>
<dbReference type="GO" id="GO:0005507">
    <property type="term" value="F:copper ion binding"/>
    <property type="evidence" value="ECO:0007669"/>
    <property type="project" value="InterPro"/>
</dbReference>